<dbReference type="SUPFAM" id="SSF52047">
    <property type="entry name" value="RNI-like"/>
    <property type="match status" value="1"/>
</dbReference>
<dbReference type="InterPro" id="IPR036047">
    <property type="entry name" value="F-box-like_dom_sf"/>
</dbReference>
<keyword evidence="2" id="KW-1185">Reference proteome</keyword>
<proteinExistence type="predicted"/>
<dbReference type="EMBL" id="JAPMOS010000012">
    <property type="protein sequence ID" value="KAJ4460632.1"/>
    <property type="molecule type" value="Genomic_DNA"/>
</dbReference>
<dbReference type="Gene3D" id="3.80.10.10">
    <property type="entry name" value="Ribonuclease Inhibitor"/>
    <property type="match status" value="2"/>
</dbReference>
<dbReference type="SMART" id="SM00367">
    <property type="entry name" value="LRR_CC"/>
    <property type="match status" value="1"/>
</dbReference>
<gene>
    <name evidence="1" type="ORF">PAPYR_3277</name>
</gene>
<dbReference type="PANTHER" id="PTHR13318">
    <property type="entry name" value="PARTNER OF PAIRED, ISOFORM B-RELATED"/>
    <property type="match status" value="1"/>
</dbReference>
<dbReference type="SUPFAM" id="SSF81383">
    <property type="entry name" value="F-box domain"/>
    <property type="match status" value="1"/>
</dbReference>
<evidence type="ECO:0000313" key="1">
    <source>
        <dbReference type="EMBL" id="KAJ4460632.1"/>
    </source>
</evidence>
<evidence type="ECO:0000313" key="2">
    <source>
        <dbReference type="Proteomes" id="UP001141327"/>
    </source>
</evidence>
<sequence length="509" mass="55033">MTLHITNQDALSSSTFSFFENLPIELLAHVFCSLQAPVEFQTCRNISRRFRHVASVQWHTLRVGRENPTHILELLARLSLSLRGLIFTSAEGLSDGPLMSFLPEYGKALEVFAAPASDLTDLSVEVLAHSCPRLTRVDLSRSGRITDKGLEALLLHSAVEDLGLSFCRAVLGPGFGALARRGSTHPLRRLGFGAPSFKRDLLDRPRFTEESFAMLARYCPRLASLDVHGRVLGDGAGLRSLRELELLELLLESCTLTSLVPLGDLLSEQGGLRTLAMADTVPQLAEGPLVAGLGLGRCPLRVFRPPGSFTDGGLEQLLAGCPASLTELDLSATQCRAEWSCGALWAHCLALRRLVMPPLLSQASVEALLHEPPPFLEILTLRTYGDLADEGLGPLFARGLFLRLAELTVQAARATHRILEPLHSRAHFAAHFPALRSLVFLPGSSWASPATLRPLLDATTTTAPAAPAPAAPGKRRGPSLTFFYTPCQPAQELAPLLAQYGVSVPPAWA</sequence>
<name>A0ABQ8UN70_9EUKA</name>
<evidence type="ECO:0008006" key="3">
    <source>
        <dbReference type="Google" id="ProtNLM"/>
    </source>
</evidence>
<protein>
    <recommendedName>
        <fullName evidence="3">F-box domain-containing protein</fullName>
    </recommendedName>
</protein>
<dbReference type="Proteomes" id="UP001141327">
    <property type="component" value="Unassembled WGS sequence"/>
</dbReference>
<dbReference type="InterPro" id="IPR006553">
    <property type="entry name" value="Leu-rich_rpt_Cys-con_subtyp"/>
</dbReference>
<comment type="caution">
    <text evidence="1">The sequence shown here is derived from an EMBL/GenBank/DDBJ whole genome shotgun (WGS) entry which is preliminary data.</text>
</comment>
<dbReference type="InterPro" id="IPR032675">
    <property type="entry name" value="LRR_dom_sf"/>
</dbReference>
<accession>A0ABQ8UN70</accession>
<organism evidence="1 2">
    <name type="scientific">Paratrimastix pyriformis</name>
    <dbReference type="NCBI Taxonomy" id="342808"/>
    <lineage>
        <taxon>Eukaryota</taxon>
        <taxon>Metamonada</taxon>
        <taxon>Preaxostyla</taxon>
        <taxon>Paratrimastigidae</taxon>
        <taxon>Paratrimastix</taxon>
    </lineage>
</organism>
<reference evidence="1" key="1">
    <citation type="journal article" date="2022" name="bioRxiv">
        <title>Genomics of Preaxostyla Flagellates Illuminates Evolutionary Transitions and the Path Towards Mitochondrial Loss.</title>
        <authorList>
            <person name="Novak L.V.F."/>
            <person name="Treitli S.C."/>
            <person name="Pyrih J."/>
            <person name="Halakuc P."/>
            <person name="Pipaliya S.V."/>
            <person name="Vacek V."/>
            <person name="Brzon O."/>
            <person name="Soukal P."/>
            <person name="Eme L."/>
            <person name="Dacks J.B."/>
            <person name="Karnkowska A."/>
            <person name="Elias M."/>
            <person name="Hampl V."/>
        </authorList>
    </citation>
    <scope>NUCLEOTIDE SEQUENCE</scope>
    <source>
        <strain evidence="1">RCP-MX</strain>
    </source>
</reference>
<dbReference type="PANTHER" id="PTHR13318:SF105">
    <property type="entry name" value="F-BOX_LRR-REPEAT PROTEIN 3"/>
    <property type="match status" value="1"/>
</dbReference>